<sequence>MALRNCSRRLGRACFSKLGWQAKVIWRIVFSGYVALDAVVARKEDLFRESLKKAATEHMTAIQNNPDRIKAFFKDPIVAYAA</sequence>
<reference evidence="1" key="1">
    <citation type="submission" date="2009-10" db="EMBL/GenBank/DDBJ databases">
        <title>Diversity of trophic interactions inside an arsenic-rich microbial ecosystem.</title>
        <authorList>
            <person name="Bertin P.N."/>
            <person name="Heinrich-Salmeron A."/>
            <person name="Pelletier E."/>
            <person name="Goulhen-Chollet F."/>
            <person name="Arsene-Ploetze F."/>
            <person name="Gallien S."/>
            <person name="Calteau A."/>
            <person name="Vallenet D."/>
            <person name="Casiot C."/>
            <person name="Chane-Woon-Ming B."/>
            <person name="Giloteaux L."/>
            <person name="Barakat M."/>
            <person name="Bonnefoy V."/>
            <person name="Bruneel O."/>
            <person name="Chandler M."/>
            <person name="Cleiss J."/>
            <person name="Duran R."/>
            <person name="Elbaz-Poulichet F."/>
            <person name="Fonknechten N."/>
            <person name="Lauga B."/>
            <person name="Mornico D."/>
            <person name="Ortet P."/>
            <person name="Schaeffer C."/>
            <person name="Siguier P."/>
            <person name="Alexander Thil Smith A."/>
            <person name="Van Dorsselaer A."/>
            <person name="Weissenbach J."/>
            <person name="Medigue C."/>
            <person name="Le Paslier D."/>
        </authorList>
    </citation>
    <scope>NUCLEOTIDE SEQUENCE</scope>
</reference>
<dbReference type="EMBL" id="CABQ01000177">
    <property type="protein sequence ID" value="CBI08049.1"/>
    <property type="molecule type" value="Genomic_DNA"/>
</dbReference>
<gene>
    <name evidence="1" type="ORF">CARN6_1474</name>
</gene>
<evidence type="ECO:0000313" key="1">
    <source>
        <dbReference type="EMBL" id="CBI08049.1"/>
    </source>
</evidence>
<accession>E6QLC9</accession>
<organism evidence="1">
    <name type="scientific">mine drainage metagenome</name>
    <dbReference type="NCBI Taxonomy" id="410659"/>
    <lineage>
        <taxon>unclassified sequences</taxon>
        <taxon>metagenomes</taxon>
        <taxon>ecological metagenomes</taxon>
    </lineage>
</organism>
<proteinExistence type="predicted"/>
<comment type="caution">
    <text evidence="1">The sequence shown here is derived from an EMBL/GenBank/DDBJ whole genome shotgun (WGS) entry which is preliminary data.</text>
</comment>
<dbReference type="AlphaFoldDB" id="E6QLC9"/>
<protein>
    <submittedName>
        <fullName evidence="1">Uncharacterized protein</fullName>
    </submittedName>
</protein>
<name>E6QLC9_9ZZZZ</name>